<proteinExistence type="predicted"/>
<evidence type="ECO:0000313" key="1">
    <source>
        <dbReference type="EMBL" id="VFJ13750.1"/>
    </source>
</evidence>
<dbReference type="Proteomes" id="UP000294299">
    <property type="component" value="Chromosome NFRAN"/>
</dbReference>
<keyword evidence="2" id="KW-1185">Reference proteome</keyword>
<evidence type="ECO:0000313" key="2">
    <source>
        <dbReference type="Proteomes" id="UP000294299"/>
    </source>
</evidence>
<dbReference type="KEGG" id="nfn:NFRAN_1428"/>
<accession>A0A484IDK3</accession>
<dbReference type="GeneID" id="39420785"/>
<dbReference type="AlphaFoldDB" id="A0A484IDK3"/>
<protein>
    <submittedName>
        <fullName evidence="1">Uncharacterized protein</fullName>
    </submittedName>
</protein>
<dbReference type="EMBL" id="LR216287">
    <property type="protein sequence ID" value="VFJ13750.1"/>
    <property type="molecule type" value="Genomic_DNA"/>
</dbReference>
<sequence>MANDASSSSTSTDTIPYPTLTILYLPAEAKLAVEEISQKYNNMTVEDCKGYFHEGKERDYKKITIWSQGIDSLWFNAIIARIKELSNLDSIPIVSGGIMYSI</sequence>
<reference evidence="1 2" key="1">
    <citation type="submission" date="2019-02" db="EMBL/GenBank/DDBJ databases">
        <authorList>
            <person name="Lehtovirta-Morley E L."/>
        </authorList>
    </citation>
    <scope>NUCLEOTIDE SEQUENCE [LARGE SCALE GENOMIC DNA]</scope>
    <source>
        <strain evidence="1">NFRAN1</strain>
    </source>
</reference>
<name>A0A484IDK3_9ARCH</name>
<dbReference type="RefSeq" id="WP_134483760.1">
    <property type="nucleotide sequence ID" value="NZ_LR216287.1"/>
</dbReference>
<organism evidence="1 2">
    <name type="scientific">Candidatus Nitrosocosmicus franklandianus</name>
    <dbReference type="NCBI Taxonomy" id="1798806"/>
    <lineage>
        <taxon>Archaea</taxon>
        <taxon>Nitrososphaerota</taxon>
        <taxon>Nitrososphaeria</taxon>
        <taxon>Nitrososphaerales</taxon>
        <taxon>Nitrososphaeraceae</taxon>
        <taxon>Candidatus Nitrosocosmicus</taxon>
    </lineage>
</organism>
<gene>
    <name evidence="1" type="ORF">NFRAN_1428</name>
</gene>
<dbReference type="OrthoDB" id="8132at2157"/>